<dbReference type="SUPFAM" id="SSF53474">
    <property type="entry name" value="alpha/beta-Hydrolases"/>
    <property type="match status" value="1"/>
</dbReference>
<feature type="chain" id="PRO_5004794836" evidence="1">
    <location>
        <begin position="28"/>
        <end position="281"/>
    </location>
</feature>
<dbReference type="PANTHER" id="PTHR48098">
    <property type="entry name" value="ENTEROCHELIN ESTERASE-RELATED"/>
    <property type="match status" value="1"/>
</dbReference>
<dbReference type="EMBL" id="CP007128">
    <property type="protein sequence ID" value="AHG88507.1"/>
    <property type="molecule type" value="Genomic_DNA"/>
</dbReference>
<dbReference type="Pfam" id="PF00756">
    <property type="entry name" value="Esterase"/>
    <property type="match status" value="1"/>
</dbReference>
<dbReference type="HOGENOM" id="CLU_024314_1_1_0"/>
<feature type="signal peptide" evidence="1">
    <location>
        <begin position="1"/>
        <end position="27"/>
    </location>
</feature>
<dbReference type="PATRIC" id="fig|861299.3.peg.985"/>
<dbReference type="InterPro" id="IPR029058">
    <property type="entry name" value="AB_hydrolase_fold"/>
</dbReference>
<dbReference type="STRING" id="861299.J421_0970"/>
<dbReference type="InterPro" id="IPR000801">
    <property type="entry name" value="Esterase-like"/>
</dbReference>
<evidence type="ECO:0000256" key="1">
    <source>
        <dbReference type="SAM" id="SignalP"/>
    </source>
</evidence>
<evidence type="ECO:0000313" key="2">
    <source>
        <dbReference type="EMBL" id="AHG88507.1"/>
    </source>
</evidence>
<accession>W0RDJ2</accession>
<dbReference type="eggNOG" id="COG2382">
    <property type="taxonomic scope" value="Bacteria"/>
</dbReference>
<gene>
    <name evidence="2" type="ORF">J421_0970</name>
</gene>
<dbReference type="PANTHER" id="PTHR48098:SF3">
    <property type="entry name" value="IRON(III) ENTEROBACTIN ESTERASE"/>
    <property type="match status" value="1"/>
</dbReference>
<dbReference type="FunCoup" id="W0RDJ2">
    <property type="interactions" value="1"/>
</dbReference>
<dbReference type="InterPro" id="IPR050583">
    <property type="entry name" value="Mycobacterial_A85_antigen"/>
</dbReference>
<reference evidence="2 3" key="1">
    <citation type="journal article" date="2014" name="Genome Announc.">
        <title>Genome Sequence and Methylome of Soil Bacterium Gemmatirosa kalamazoonensis KBS708T, a Member of the Rarely Cultivated Gemmatimonadetes Phylum.</title>
        <authorList>
            <person name="Debruyn J.M."/>
            <person name="Radosevich M."/>
            <person name="Wommack K.E."/>
            <person name="Polson S.W."/>
            <person name="Hauser L.J."/>
            <person name="Fawaz M.N."/>
            <person name="Korlach J."/>
            <person name="Tsai Y.C."/>
        </authorList>
    </citation>
    <scope>NUCLEOTIDE SEQUENCE [LARGE SCALE GENOMIC DNA]</scope>
    <source>
        <strain evidence="2 3">KBS708</strain>
    </source>
</reference>
<dbReference type="AlphaFoldDB" id="W0RDJ2"/>
<keyword evidence="1" id="KW-0732">Signal</keyword>
<keyword evidence="3" id="KW-1185">Reference proteome</keyword>
<dbReference type="KEGG" id="gba:J421_0970"/>
<organism evidence="2 3">
    <name type="scientific">Gemmatirosa kalamazoonensis</name>
    <dbReference type="NCBI Taxonomy" id="861299"/>
    <lineage>
        <taxon>Bacteria</taxon>
        <taxon>Pseudomonadati</taxon>
        <taxon>Gemmatimonadota</taxon>
        <taxon>Gemmatimonadia</taxon>
        <taxon>Gemmatimonadales</taxon>
        <taxon>Gemmatimonadaceae</taxon>
        <taxon>Gemmatirosa</taxon>
    </lineage>
</organism>
<dbReference type="Gene3D" id="3.40.50.1820">
    <property type="entry name" value="alpha/beta hydrolase"/>
    <property type="match status" value="1"/>
</dbReference>
<name>W0RDJ2_9BACT</name>
<evidence type="ECO:0000313" key="3">
    <source>
        <dbReference type="Proteomes" id="UP000019151"/>
    </source>
</evidence>
<dbReference type="Proteomes" id="UP000019151">
    <property type="component" value="Chromosome"/>
</dbReference>
<proteinExistence type="predicted"/>
<protein>
    <submittedName>
        <fullName evidence="2">Esterase</fullName>
    </submittedName>
</protein>
<dbReference type="InParanoid" id="W0RDJ2"/>
<sequence length="281" mass="29350">MHPVRRNGTSRILSAALALCAAELAPAQPSSTTGATTEVTVPSTTYPRGRHAWVYTPAGYPASCRGACDLIVAFDGAMYLGAMPLPAILDSLVAAGRTPPTVAVLFDNGAPPGRIADLANSRRFAAFVAEELVPWTRAHYAVTRAADRTIVAGSSAGGLAAAYVALAYPAVFGNVLSQSGAFWRGDEGSNAPPYESLTRRYAESPKADVRFFLDVGSEETVGAMGGAAPALLDANRRLRAVLERKGYAVAYHEVPGGTHSPESWRARLPVGIVTLAPASGR</sequence>